<dbReference type="KEGG" id="mpof:MPOR_15610"/>
<organism evidence="1 2">
    <name type="scientific">Mycolicibacterium poriferae</name>
    <dbReference type="NCBI Taxonomy" id="39694"/>
    <lineage>
        <taxon>Bacteria</taxon>
        <taxon>Bacillati</taxon>
        <taxon>Actinomycetota</taxon>
        <taxon>Actinomycetes</taxon>
        <taxon>Mycobacteriales</taxon>
        <taxon>Mycobacteriaceae</taxon>
        <taxon>Mycolicibacterium</taxon>
    </lineage>
</organism>
<proteinExistence type="predicted"/>
<keyword evidence="2" id="KW-1185">Reference proteome</keyword>
<protein>
    <submittedName>
        <fullName evidence="1">Uncharacterized protein</fullName>
    </submittedName>
</protein>
<dbReference type="Proteomes" id="UP000466785">
    <property type="component" value="Chromosome"/>
</dbReference>
<dbReference type="EMBL" id="AP022570">
    <property type="protein sequence ID" value="BBX50535.1"/>
    <property type="molecule type" value="Genomic_DNA"/>
</dbReference>
<gene>
    <name evidence="1" type="ORF">MPOR_15610</name>
</gene>
<name>A0A6N4V6K4_9MYCO</name>
<dbReference type="AlphaFoldDB" id="A0A6N4V6K4"/>
<reference evidence="1 2" key="1">
    <citation type="journal article" date="2019" name="Emerg. Microbes Infect.">
        <title>Comprehensive subspecies identification of 175 nontuberculous mycobacteria species based on 7547 genomic profiles.</title>
        <authorList>
            <person name="Matsumoto Y."/>
            <person name="Kinjo T."/>
            <person name="Motooka D."/>
            <person name="Nabeya D."/>
            <person name="Jung N."/>
            <person name="Uechi K."/>
            <person name="Horii T."/>
            <person name="Iida T."/>
            <person name="Fujita J."/>
            <person name="Nakamura S."/>
        </authorList>
    </citation>
    <scope>NUCLEOTIDE SEQUENCE [LARGE SCALE GENOMIC DNA]</scope>
    <source>
        <strain evidence="1 2">JCM 12603</strain>
    </source>
</reference>
<accession>A0A6N4V6K4</accession>
<sequence length="124" mass="12459">MPDPSHSGWLIGTLTLSATRDASGRGDAIGVVVRGLGSSVDPGAHCVVAVDLLPVGAEPASARFSPALRVSAIVTATAATQAITAPATMGSVFLEWGEVWQVPVIPLPPGAKRPGTADRSPIVG</sequence>
<evidence type="ECO:0000313" key="1">
    <source>
        <dbReference type="EMBL" id="BBX50535.1"/>
    </source>
</evidence>
<evidence type="ECO:0000313" key="2">
    <source>
        <dbReference type="Proteomes" id="UP000466785"/>
    </source>
</evidence>